<reference evidence="1" key="1">
    <citation type="journal article" date="2015" name="Mitochondrial DNA">
        <title>Complete mitochondrial genome of a hydrocarbon-producing green alga Botryococcus braunii strain Showa.</title>
        <authorList>
            <person name="Zou J."/>
            <person name="Bi G."/>
        </authorList>
    </citation>
    <scope>NUCLEOTIDE SEQUENCE</scope>
</reference>
<sequence length="116" mass="12705">MVEYSQHGKRIRLQRGVNSIERVKYSENGNVATISLSAGLTASLYPHTSSSHVPITSLISKAVPTFLFSPLHRLPYILEAQHFHLACSNSIAVTLTPTTSVAGLKRSGHTNHQQSR</sequence>
<dbReference type="GeneID" id="25396250"/>
<organism evidence="1">
    <name type="scientific">Botryococcus braunii</name>
    <name type="common">Green alga</name>
    <dbReference type="NCBI Taxonomy" id="38881"/>
    <lineage>
        <taxon>Eukaryota</taxon>
        <taxon>Viridiplantae</taxon>
        <taxon>Chlorophyta</taxon>
        <taxon>core chlorophytes</taxon>
        <taxon>Trebouxiophyceae</taxon>
        <taxon>Trebouxiophyceae incertae sedis</taxon>
        <taxon>Elliptochloris clade</taxon>
        <taxon>Botryococcus</taxon>
    </lineage>
</organism>
<protein>
    <submittedName>
        <fullName evidence="1">Uncharacterized protein</fullName>
    </submittedName>
</protein>
<dbReference type="RefSeq" id="YP_009162768.1">
    <property type="nucleotide sequence ID" value="NC_027722.1"/>
</dbReference>
<geneLocation type="mitochondrion" evidence="1"/>
<evidence type="ECO:0000313" key="1">
    <source>
        <dbReference type="EMBL" id="AKU37112.1"/>
    </source>
</evidence>
<proteinExistence type="predicted"/>
<gene>
    <name evidence="1" type="primary">orf116</name>
</gene>
<name>A0A0U2F007_BOTBR</name>
<dbReference type="EMBL" id="KR057902">
    <property type="protein sequence ID" value="AKU37112.1"/>
    <property type="molecule type" value="Genomic_DNA"/>
</dbReference>
<dbReference type="AlphaFoldDB" id="A0A0U2F007"/>
<keyword evidence="1" id="KW-0496">Mitochondrion</keyword>
<accession>A0A0U2F007</accession>